<evidence type="ECO:0000256" key="2">
    <source>
        <dbReference type="ARBA" id="ARBA00016122"/>
    </source>
</evidence>
<dbReference type="GO" id="GO:1990745">
    <property type="term" value="C:EARP complex"/>
    <property type="evidence" value="ECO:0007669"/>
    <property type="project" value="TreeGrafter"/>
</dbReference>
<comment type="similarity">
    <text evidence="1 3">Belongs to the VPS51 family.</text>
</comment>
<comment type="caution">
    <text evidence="6">The sequence shown here is derived from an EMBL/GenBank/DDBJ whole genome shotgun (WGS) entry which is preliminary data.</text>
</comment>
<evidence type="ECO:0000313" key="7">
    <source>
        <dbReference type="Proteomes" id="UP000078046"/>
    </source>
</evidence>
<keyword evidence="3" id="KW-0445">Lipid transport</keyword>
<sequence length="947" mass="111679">MNTSTVSDETPSETRSDNNKFDMDHTEFNAKTYIDGLIRRNNISSLLQYEKDIIKQTKVLDGEMQTLVYENYKKFISASDNIKKMNTDFQEMHKNLKTLKEKFNESTTFSAQIGSRLDKHRQEVNEKANSYSMLKKLQFLLELPSKLKNFIDSKLFYQAVTYYNKAQIILSQYSEIVALNGIKKECLDFYNELRKLLIARYNEKDLSHSKYSESVSLLIKLGENTNKLCDQYLDKNEICLNEQLDAIRQQYLYFVEYQENSDLQLSPPMDILEYVDYVLNGFFNKFTHTTCDYSDIFLKGDQINVKNAAQQRLDVFVNNYITKLFDLIRQRTKLEKKDCNNVLLIRALDRFYKKLTSIKPEIELFNQISTRAEELVLMAASDRVEMYEINSFENFKNIIFDMRKKIASDINDENVYLLSECLHTAQLEFTKDLKITIEKMKTFLDGEITFSFKKNFRNTYMVDHVRINYFYKLFMHCLEYCVELSNAFYDKSISVLIVLILSRLCYNFSNNVINRIHKLFADAFPLNEQDLASVITEDNNRFNKLKNEYTSESERLLQAFTENQANIAIQMIKRSIETRDWLHCSEPRSLRSPIKRLVVIMLETESNIGQFYKDSNSSKRSIEQASTSSHGMQSTDFTMDVRKSSMFDGNYWTNSYKNQSNSLNSTMDNQFESKINRLFGEKVRYDDELNFSKHVVLLLIAKRILKGFVESVRLRIFGTFGFQQIQVDIFYLQQSFWRILGEDQSIKMLFDECLSSVYNRCTKPVFMDQTIVEMICDEEKDFCNYTSLNVEKYINIANEKEGTIEDSSIENLKEYSIWDKQNCVAKDIFMNDLYRFMYEWGNPLQRIPKIGQRSLDLYQLFISVISRGGLFSVIKNKLWKVISKELDLPKSLTSAAYTLKQKYIYYLFGYEVFHDSGIILSREYINELLFGKKKLRNIKSEIWKPYN</sequence>
<dbReference type="GO" id="GO:0000938">
    <property type="term" value="C:GARP complex"/>
    <property type="evidence" value="ECO:0007669"/>
    <property type="project" value="UniProtKB-UniRule"/>
</dbReference>
<dbReference type="AlphaFoldDB" id="A0A177B5J5"/>
<dbReference type="GO" id="GO:0032456">
    <property type="term" value="P:endocytic recycling"/>
    <property type="evidence" value="ECO:0007669"/>
    <property type="project" value="TreeGrafter"/>
</dbReference>
<keyword evidence="3" id="KW-0653">Protein transport</keyword>
<dbReference type="SMART" id="SM00501">
    <property type="entry name" value="BRIGHT"/>
    <property type="match status" value="1"/>
</dbReference>
<feature type="domain" description="ARID" evidence="5">
    <location>
        <begin position="823"/>
        <end position="915"/>
    </location>
</feature>
<dbReference type="InterPro" id="IPR036431">
    <property type="entry name" value="ARID_dom_sf"/>
</dbReference>
<dbReference type="GO" id="GO:0048193">
    <property type="term" value="P:Golgi vesicle transport"/>
    <property type="evidence" value="ECO:0007669"/>
    <property type="project" value="TreeGrafter"/>
</dbReference>
<comment type="subcellular location">
    <subcellularLocation>
        <location evidence="3">Golgi apparatus</location>
        <location evidence="3">trans-Golgi network</location>
    </subcellularLocation>
</comment>
<feature type="compositionally biased region" description="Basic and acidic residues" evidence="4">
    <location>
        <begin position="12"/>
        <end position="22"/>
    </location>
</feature>
<dbReference type="GO" id="GO:0005829">
    <property type="term" value="C:cytosol"/>
    <property type="evidence" value="ECO:0007669"/>
    <property type="project" value="GOC"/>
</dbReference>
<gene>
    <name evidence="6" type="ORF">A3Q56_03396</name>
</gene>
<dbReference type="Proteomes" id="UP000078046">
    <property type="component" value="Unassembled WGS sequence"/>
</dbReference>
<comment type="function">
    <text evidence="3">Acts as component of the GARP complex that is involved in retrograde transport from early and late endosomes to the trans-Golgi network (TGN).</text>
</comment>
<dbReference type="InterPro" id="IPR001606">
    <property type="entry name" value="ARID_dom"/>
</dbReference>
<evidence type="ECO:0000259" key="5">
    <source>
        <dbReference type="PROSITE" id="PS51011"/>
    </source>
</evidence>
<feature type="region of interest" description="Disordered" evidence="4">
    <location>
        <begin position="1"/>
        <end position="22"/>
    </location>
</feature>
<dbReference type="GO" id="GO:0007030">
    <property type="term" value="P:Golgi organization"/>
    <property type="evidence" value="ECO:0007669"/>
    <property type="project" value="UniProtKB-UniRule"/>
</dbReference>
<dbReference type="GO" id="GO:0042147">
    <property type="term" value="P:retrograde transport, endosome to Golgi"/>
    <property type="evidence" value="ECO:0007669"/>
    <property type="project" value="UniProtKB-UniRule"/>
</dbReference>
<name>A0A177B5J5_9BILA</name>
<keyword evidence="7" id="KW-1185">Reference proteome</keyword>
<keyword evidence="3" id="KW-0813">Transport</keyword>
<evidence type="ECO:0000256" key="4">
    <source>
        <dbReference type="SAM" id="MobiDB-lite"/>
    </source>
</evidence>
<dbReference type="Gene3D" id="1.10.150.60">
    <property type="entry name" value="ARID DNA-binding domain"/>
    <property type="match status" value="1"/>
</dbReference>
<dbReference type="GO" id="GO:0016020">
    <property type="term" value="C:membrane"/>
    <property type="evidence" value="ECO:0007669"/>
    <property type="project" value="TreeGrafter"/>
</dbReference>
<dbReference type="GO" id="GO:0006869">
    <property type="term" value="P:lipid transport"/>
    <property type="evidence" value="ECO:0007669"/>
    <property type="project" value="UniProtKB-UniRule"/>
</dbReference>
<dbReference type="GO" id="GO:0003677">
    <property type="term" value="F:DNA binding"/>
    <property type="evidence" value="ECO:0007669"/>
    <property type="project" value="InterPro"/>
</dbReference>
<dbReference type="PANTHER" id="PTHR15954">
    <property type="entry name" value="VACUOLAR PROTEIN SORTING-ASSOCIATED PROTEIN 51 HOMOLOG"/>
    <property type="match status" value="1"/>
</dbReference>
<dbReference type="GO" id="GO:0015031">
    <property type="term" value="P:protein transport"/>
    <property type="evidence" value="ECO:0007669"/>
    <property type="project" value="UniProtKB-UniRule"/>
</dbReference>
<organism evidence="6 7">
    <name type="scientific">Intoshia linei</name>
    <dbReference type="NCBI Taxonomy" id="1819745"/>
    <lineage>
        <taxon>Eukaryota</taxon>
        <taxon>Metazoa</taxon>
        <taxon>Spiralia</taxon>
        <taxon>Lophotrochozoa</taxon>
        <taxon>Mesozoa</taxon>
        <taxon>Orthonectida</taxon>
        <taxon>Rhopaluridae</taxon>
        <taxon>Intoshia</taxon>
    </lineage>
</organism>
<dbReference type="SUPFAM" id="SSF46774">
    <property type="entry name" value="ARID-like"/>
    <property type="match status" value="1"/>
</dbReference>
<comment type="subunit">
    <text evidence="3">Component of the Golgi-associated retrograde protein (GARP) complex.</text>
</comment>
<evidence type="ECO:0000256" key="3">
    <source>
        <dbReference type="RuleBase" id="RU368010"/>
    </source>
</evidence>
<dbReference type="EMBL" id="LWCA01000376">
    <property type="protein sequence ID" value="OAF68861.1"/>
    <property type="molecule type" value="Genomic_DNA"/>
</dbReference>
<accession>A0A177B5J5</accession>
<reference evidence="6 7" key="1">
    <citation type="submission" date="2016-04" db="EMBL/GenBank/DDBJ databases">
        <title>The genome of Intoshia linei affirms orthonectids as highly simplified spiralians.</title>
        <authorList>
            <person name="Mikhailov K.V."/>
            <person name="Slusarev G.S."/>
            <person name="Nikitin M.A."/>
            <person name="Logacheva M.D."/>
            <person name="Penin A."/>
            <person name="Aleoshin V."/>
            <person name="Panchin Y.V."/>
        </authorList>
    </citation>
    <scope>NUCLEOTIDE SEQUENCE [LARGE SCALE GENOMIC DNA]</scope>
    <source>
        <strain evidence="6">Intl2013</strain>
        <tissue evidence="6">Whole animal</tissue>
    </source>
</reference>
<dbReference type="OrthoDB" id="203678at2759"/>
<proteinExistence type="inferred from homology"/>
<keyword evidence="3" id="KW-0333">Golgi apparatus</keyword>
<evidence type="ECO:0000313" key="6">
    <source>
        <dbReference type="EMBL" id="OAF68861.1"/>
    </source>
</evidence>
<evidence type="ECO:0000256" key="1">
    <source>
        <dbReference type="ARBA" id="ARBA00006080"/>
    </source>
</evidence>
<dbReference type="SMART" id="SM01014">
    <property type="entry name" value="ARID"/>
    <property type="match status" value="1"/>
</dbReference>
<dbReference type="PROSITE" id="PS51011">
    <property type="entry name" value="ARID"/>
    <property type="match status" value="1"/>
</dbReference>
<protein>
    <recommendedName>
        <fullName evidence="2 3">Vacuolar protein sorting-associated protein 51 homolog</fullName>
    </recommendedName>
</protein>
<dbReference type="Pfam" id="PF08700">
    <property type="entry name" value="VPS51_Exo84_N"/>
    <property type="match status" value="1"/>
</dbReference>
<dbReference type="GO" id="GO:0007041">
    <property type="term" value="P:lysosomal transport"/>
    <property type="evidence" value="ECO:0007669"/>
    <property type="project" value="TreeGrafter"/>
</dbReference>
<dbReference type="InterPro" id="IPR014812">
    <property type="entry name" value="Vps51"/>
</dbReference>
<dbReference type="Pfam" id="PF01388">
    <property type="entry name" value="ARID"/>
    <property type="match status" value="1"/>
</dbReference>
<dbReference type="PANTHER" id="PTHR15954:SF4">
    <property type="entry name" value="VACUOLAR PROTEIN SORTING-ASSOCIATED PROTEIN 51 HOMOLOG"/>
    <property type="match status" value="1"/>
</dbReference>